<evidence type="ECO:0000259" key="5">
    <source>
        <dbReference type="Pfam" id="PF07992"/>
    </source>
</evidence>
<dbReference type="PANTHER" id="PTHR48105">
    <property type="entry name" value="THIOREDOXIN REDUCTASE 1-RELATED-RELATED"/>
    <property type="match status" value="1"/>
</dbReference>
<dbReference type="EMBL" id="JACHXW010000004">
    <property type="protein sequence ID" value="MBB3151531.1"/>
    <property type="molecule type" value="Genomic_DNA"/>
</dbReference>
<protein>
    <submittedName>
        <fullName evidence="6">Thioredoxin reductase</fullName>
    </submittedName>
</protein>
<evidence type="ECO:0000313" key="6">
    <source>
        <dbReference type="EMBL" id="MBB3151531.1"/>
    </source>
</evidence>
<proteinExistence type="predicted"/>
<accession>A0A7W5C5F5</accession>
<keyword evidence="3" id="KW-0285">Flavoprotein</keyword>
<evidence type="ECO:0000256" key="4">
    <source>
        <dbReference type="ARBA" id="ARBA00023002"/>
    </source>
</evidence>
<dbReference type="PRINTS" id="PR00368">
    <property type="entry name" value="FADPNR"/>
</dbReference>
<dbReference type="AlphaFoldDB" id="A0A7W5C5F5"/>
<dbReference type="InterPro" id="IPR023753">
    <property type="entry name" value="FAD/NAD-binding_dom"/>
</dbReference>
<keyword evidence="4" id="KW-0560">Oxidoreductase</keyword>
<dbReference type="SUPFAM" id="SSF51905">
    <property type="entry name" value="FAD/NAD(P)-binding domain"/>
    <property type="match status" value="1"/>
</dbReference>
<evidence type="ECO:0000313" key="7">
    <source>
        <dbReference type="Proteomes" id="UP000518605"/>
    </source>
</evidence>
<evidence type="ECO:0000256" key="1">
    <source>
        <dbReference type="ARBA" id="ARBA00001974"/>
    </source>
</evidence>
<sequence>MKFECIIIGGGIAGLQAAIQLGRYRHLVAIIDAGDGRSSLCKNYHNLIGFPKGVSGPELLASGKLQAEQLGTVFIQGKVSQAMRDGDDWILETADGRSFRGERILLATGVKDRIPDFPMLIPCMGISVFVCPDCDGYEVSDSAILVLGSGNAGARMALVLTHWTADIIYVNHELAPIDDSLLAKLKERGITYHNQAILEVLANDEQFNGVALQDGSIILRSRCFLAFGGNEVRSSLAKQLGVQLMKNNHIIVDPRTKQTNVNNVWAAGDVIAHSEMVTLAMGDGSQAAVWIHKSLIATSK</sequence>
<dbReference type="RefSeq" id="WP_183560617.1">
    <property type="nucleotide sequence ID" value="NZ_CBCSLB010000011.1"/>
</dbReference>
<evidence type="ECO:0000256" key="2">
    <source>
        <dbReference type="ARBA" id="ARBA00011738"/>
    </source>
</evidence>
<gene>
    <name evidence="6" type="ORF">FHS16_001577</name>
</gene>
<comment type="caution">
    <text evidence="6">The sequence shown here is derived from an EMBL/GenBank/DDBJ whole genome shotgun (WGS) entry which is preliminary data.</text>
</comment>
<organism evidence="6 7">
    <name type="scientific">Paenibacillus endophyticus</name>
    <dbReference type="NCBI Taxonomy" id="1294268"/>
    <lineage>
        <taxon>Bacteria</taxon>
        <taxon>Bacillati</taxon>
        <taxon>Bacillota</taxon>
        <taxon>Bacilli</taxon>
        <taxon>Bacillales</taxon>
        <taxon>Paenibacillaceae</taxon>
        <taxon>Paenibacillus</taxon>
    </lineage>
</organism>
<dbReference type="Proteomes" id="UP000518605">
    <property type="component" value="Unassembled WGS sequence"/>
</dbReference>
<dbReference type="InterPro" id="IPR050097">
    <property type="entry name" value="Ferredoxin-NADP_redctase_2"/>
</dbReference>
<comment type="subunit">
    <text evidence="2">Homodimer.</text>
</comment>
<keyword evidence="7" id="KW-1185">Reference proteome</keyword>
<dbReference type="InterPro" id="IPR036188">
    <property type="entry name" value="FAD/NAD-bd_sf"/>
</dbReference>
<comment type="cofactor">
    <cofactor evidence="1">
        <name>FAD</name>
        <dbReference type="ChEBI" id="CHEBI:57692"/>
    </cofactor>
</comment>
<dbReference type="Pfam" id="PF07992">
    <property type="entry name" value="Pyr_redox_2"/>
    <property type="match status" value="1"/>
</dbReference>
<dbReference type="Gene3D" id="3.50.50.60">
    <property type="entry name" value="FAD/NAD(P)-binding domain"/>
    <property type="match status" value="2"/>
</dbReference>
<dbReference type="PRINTS" id="PR00469">
    <property type="entry name" value="PNDRDTASEII"/>
</dbReference>
<dbReference type="GO" id="GO:0016491">
    <property type="term" value="F:oxidoreductase activity"/>
    <property type="evidence" value="ECO:0007669"/>
    <property type="project" value="UniProtKB-KW"/>
</dbReference>
<name>A0A7W5C5F5_9BACL</name>
<feature type="domain" description="FAD/NAD(P)-binding" evidence="5">
    <location>
        <begin position="4"/>
        <end position="283"/>
    </location>
</feature>
<evidence type="ECO:0000256" key="3">
    <source>
        <dbReference type="ARBA" id="ARBA00022630"/>
    </source>
</evidence>
<reference evidence="6 7" key="1">
    <citation type="submission" date="2020-08" db="EMBL/GenBank/DDBJ databases">
        <title>Genomic Encyclopedia of Type Strains, Phase III (KMG-III): the genomes of soil and plant-associated and newly described type strains.</title>
        <authorList>
            <person name="Whitman W."/>
        </authorList>
    </citation>
    <scope>NUCLEOTIDE SEQUENCE [LARGE SCALE GENOMIC DNA]</scope>
    <source>
        <strain evidence="6 7">CECT 8234</strain>
    </source>
</reference>